<sequence length="845" mass="92268">MKLTSTCLQSISALVFKLHQRQWIGVRDRRKAILHLKPEISMASFEMLRSQKTFQQWAMLDRSKLYVPETEQKDWPAADEEKQESGVELRLGLGLGGSTQCKIREGSSENEWIDDAASSKRLKLRKPGGGLEAAIKLFVLDHSLKEIKAANYEAGQNMVDLAMYRTLPLPDTDGSRGGVRMDAGPWTYGAHGSSSGDLFPVLSVAHPDSKGRSQIPANPNFALEYKSGESHGCITNCAEPLKESRIQEALIEQHRFARGAHIQKQQLARKKRKMLIDEQKLQKKGKEDERATLIPRFGRPGSSAWARCWPKEVEKAVMSYGDQKLDSDQQLDKLDRADQVNQGKMEIDGEGLTGSQHSQFLTRKNASNGDVENQRVQLDRSANMPDPKQGLNCHTPHTASILLQYSGDPTKEDDQYHASSQRRGGKEHLWEHLPTESKRIQPLHKQASSVAEITNKQDDLNTLSVPSATTSNTFAPSSYFGNNTFLRPASIPVLPYPYQIPVPSGSGLPFPATFPYPHLMQMLRLTQTDAQRHGRLAPSLPPSSGPFELPAAPSCFPYQGSQNQSLSMHHPTSSQLSSPLSKIQTISSEDPTNILQTRNVGKERSRPGSPQTDPSDNIPCVSQSQASTSGSIQPTQRGSSDPSKKTTNHKSGDQPLSRERSANSAFTSLIAAVKASQGLSAAIAAISNCAPIVNAKSQMVLSSASQVRNGVHNEKVSEKSQSEKPSDIGRMEASGILIHDKEVLGLLGISQLGTTKDIPGIESLAKEPYNLRLGFASEQTFGGTGSSPDLPWVSTTGDGQNGKPVSGVVYRRHQGSMQIVCACHGKHMSPGEFVQHAGPIDMPNA</sequence>
<proteinExistence type="predicted"/>
<name>A0ACC2D4H5_DIPCM</name>
<dbReference type="EMBL" id="CM055098">
    <property type="protein sequence ID" value="KAJ7549147.1"/>
    <property type="molecule type" value="Genomic_DNA"/>
</dbReference>
<protein>
    <submittedName>
        <fullName evidence="1">Uncharacterized protein</fullName>
    </submittedName>
</protein>
<organism evidence="1 2">
    <name type="scientific">Diphasiastrum complanatum</name>
    <name type="common">Issler's clubmoss</name>
    <name type="synonym">Lycopodium complanatum</name>
    <dbReference type="NCBI Taxonomy" id="34168"/>
    <lineage>
        <taxon>Eukaryota</taxon>
        <taxon>Viridiplantae</taxon>
        <taxon>Streptophyta</taxon>
        <taxon>Embryophyta</taxon>
        <taxon>Tracheophyta</taxon>
        <taxon>Lycopodiopsida</taxon>
        <taxon>Lycopodiales</taxon>
        <taxon>Lycopodiaceae</taxon>
        <taxon>Lycopodioideae</taxon>
        <taxon>Diphasiastrum</taxon>
    </lineage>
</organism>
<accession>A0ACC2D4H5</accession>
<dbReference type="Proteomes" id="UP001162992">
    <property type="component" value="Chromosome 7"/>
</dbReference>
<evidence type="ECO:0000313" key="1">
    <source>
        <dbReference type="EMBL" id="KAJ7549147.1"/>
    </source>
</evidence>
<reference evidence="2" key="1">
    <citation type="journal article" date="2024" name="Proc. Natl. Acad. Sci. U.S.A.">
        <title>Extraordinary preservation of gene collinearity over three hundred million years revealed in homosporous lycophytes.</title>
        <authorList>
            <person name="Li C."/>
            <person name="Wickell D."/>
            <person name="Kuo L.Y."/>
            <person name="Chen X."/>
            <person name="Nie B."/>
            <person name="Liao X."/>
            <person name="Peng D."/>
            <person name="Ji J."/>
            <person name="Jenkins J."/>
            <person name="Williams M."/>
            <person name="Shu S."/>
            <person name="Plott C."/>
            <person name="Barry K."/>
            <person name="Rajasekar S."/>
            <person name="Grimwood J."/>
            <person name="Han X."/>
            <person name="Sun S."/>
            <person name="Hou Z."/>
            <person name="He W."/>
            <person name="Dai G."/>
            <person name="Sun C."/>
            <person name="Schmutz J."/>
            <person name="Leebens-Mack J.H."/>
            <person name="Li F.W."/>
            <person name="Wang L."/>
        </authorList>
    </citation>
    <scope>NUCLEOTIDE SEQUENCE [LARGE SCALE GENOMIC DNA]</scope>
    <source>
        <strain evidence="2">cv. PW_Plant_1</strain>
    </source>
</reference>
<keyword evidence="2" id="KW-1185">Reference proteome</keyword>
<gene>
    <name evidence="1" type="ORF">O6H91_07G042300</name>
</gene>
<comment type="caution">
    <text evidence="1">The sequence shown here is derived from an EMBL/GenBank/DDBJ whole genome shotgun (WGS) entry which is preliminary data.</text>
</comment>
<evidence type="ECO:0000313" key="2">
    <source>
        <dbReference type="Proteomes" id="UP001162992"/>
    </source>
</evidence>